<dbReference type="InterPro" id="IPR004797">
    <property type="entry name" value="Competence_ComEC/Rec2"/>
</dbReference>
<feature type="transmembrane region" description="Helical" evidence="6">
    <location>
        <begin position="24"/>
        <end position="41"/>
    </location>
</feature>
<keyword evidence="4 6" id="KW-1133">Transmembrane helix</keyword>
<feature type="transmembrane region" description="Helical" evidence="6">
    <location>
        <begin position="48"/>
        <end position="68"/>
    </location>
</feature>
<feature type="transmembrane region" description="Helical" evidence="6">
    <location>
        <begin position="334"/>
        <end position="351"/>
    </location>
</feature>
<dbReference type="InterPro" id="IPR036866">
    <property type="entry name" value="RibonucZ/Hydroxyglut_hydro"/>
</dbReference>
<feature type="domain" description="Metallo-beta-lactamase" evidence="7">
    <location>
        <begin position="532"/>
        <end position="727"/>
    </location>
</feature>
<evidence type="ECO:0000259" key="7">
    <source>
        <dbReference type="SMART" id="SM00849"/>
    </source>
</evidence>
<keyword evidence="2" id="KW-1003">Cell membrane</keyword>
<dbReference type="PANTHER" id="PTHR30619:SF1">
    <property type="entry name" value="RECOMBINATION PROTEIN 2"/>
    <property type="match status" value="1"/>
</dbReference>
<comment type="subcellular location">
    <subcellularLocation>
        <location evidence="1">Cell membrane</location>
        <topology evidence="1">Multi-pass membrane protein</topology>
    </subcellularLocation>
</comment>
<dbReference type="EMBL" id="LSLI01000047">
    <property type="protein sequence ID" value="KXS31971.1"/>
    <property type="molecule type" value="Genomic_DNA"/>
</dbReference>
<evidence type="ECO:0000256" key="4">
    <source>
        <dbReference type="ARBA" id="ARBA00022989"/>
    </source>
</evidence>
<reference evidence="8 9" key="1">
    <citation type="submission" date="2016-02" db="EMBL/GenBank/DDBJ databases">
        <authorList>
            <person name="Wen L."/>
            <person name="He K."/>
            <person name="Yang H."/>
        </authorList>
    </citation>
    <scope>NUCLEOTIDE SEQUENCE [LARGE SCALE GENOMIC DNA]</scope>
    <source>
        <strain evidence="8">ShG14-8</strain>
    </source>
</reference>
<feature type="transmembrane region" description="Helical" evidence="6">
    <location>
        <begin position="286"/>
        <end position="304"/>
    </location>
</feature>
<dbReference type="SUPFAM" id="SSF56281">
    <property type="entry name" value="Metallo-hydrolase/oxidoreductase"/>
    <property type="match status" value="1"/>
</dbReference>
<dbReference type="InterPro" id="IPR004477">
    <property type="entry name" value="ComEC_N"/>
</dbReference>
<evidence type="ECO:0000313" key="9">
    <source>
        <dbReference type="Proteomes" id="UP000070578"/>
    </source>
</evidence>
<dbReference type="NCBIfam" id="TIGR00360">
    <property type="entry name" value="ComEC_N-term"/>
    <property type="match status" value="1"/>
</dbReference>
<evidence type="ECO:0000256" key="2">
    <source>
        <dbReference type="ARBA" id="ARBA00022475"/>
    </source>
</evidence>
<dbReference type="InterPro" id="IPR025405">
    <property type="entry name" value="DUF4131"/>
</dbReference>
<dbReference type="InterPro" id="IPR001279">
    <property type="entry name" value="Metallo-B-lactamas"/>
</dbReference>
<dbReference type="InterPro" id="IPR052159">
    <property type="entry name" value="Competence_DNA_uptake"/>
</dbReference>
<dbReference type="Gene3D" id="3.60.15.10">
    <property type="entry name" value="Ribonuclease Z/Hydroxyacylglutathione hydrolase-like"/>
    <property type="match status" value="1"/>
</dbReference>
<gene>
    <name evidence="8" type="ORF">AWT59_1883</name>
</gene>
<evidence type="ECO:0000313" key="8">
    <source>
        <dbReference type="EMBL" id="KXS31971.1"/>
    </source>
</evidence>
<dbReference type="InterPro" id="IPR035681">
    <property type="entry name" value="ComA-like_MBL"/>
</dbReference>
<feature type="transmembrane region" description="Helical" evidence="6">
    <location>
        <begin position="387"/>
        <end position="406"/>
    </location>
</feature>
<comment type="caution">
    <text evidence="8">The sequence shown here is derived from an EMBL/GenBank/DDBJ whole genome shotgun (WGS) entry which is preliminary data.</text>
</comment>
<dbReference type="SMART" id="SM00849">
    <property type="entry name" value="Lactamase_B"/>
    <property type="match status" value="1"/>
</dbReference>
<organism evidence="8 9">
    <name type="scientific">Candidatus Gallionella acididurans</name>
    <dbReference type="NCBI Taxonomy" id="1796491"/>
    <lineage>
        <taxon>Bacteria</taxon>
        <taxon>Pseudomonadati</taxon>
        <taxon>Pseudomonadota</taxon>
        <taxon>Betaproteobacteria</taxon>
        <taxon>Nitrosomonadales</taxon>
        <taxon>Gallionellaceae</taxon>
        <taxon>Gallionella</taxon>
    </lineage>
</organism>
<dbReference type="NCBIfam" id="TIGR00361">
    <property type="entry name" value="ComEC_Rec2"/>
    <property type="match status" value="1"/>
</dbReference>
<feature type="transmembrane region" description="Helical" evidence="6">
    <location>
        <begin position="251"/>
        <end position="274"/>
    </location>
</feature>
<accession>A0A139BSL3</accession>
<dbReference type="Pfam" id="PF00753">
    <property type="entry name" value="Lactamase_B"/>
    <property type="match status" value="1"/>
</dbReference>
<feature type="transmembrane region" description="Helical" evidence="6">
    <location>
        <begin position="357"/>
        <end position="375"/>
    </location>
</feature>
<dbReference type="CDD" id="cd07731">
    <property type="entry name" value="ComA-like_MBL-fold"/>
    <property type="match status" value="1"/>
</dbReference>
<dbReference type="AlphaFoldDB" id="A0A139BSL3"/>
<dbReference type="PATRIC" id="fig|1796491.3.peg.2056"/>
<name>A0A139BSL3_9PROT</name>
<sequence length="797" mass="88415">MVLFTLCFTIGVWLLQQQAALPDLVWAWLLPVCAFALVIPAKPPALRLARTLLFAAFALGLGFYHAAWQAQQRLAISLPDEWQGRDIEVTGVVAELPRNLEHGQRFGFDVEKILTPQAGVPGHIYLSTYRNRQTAPPIFHAGERWQLTLRLKQPHGSSNPYGFDFELWALENNVRAVGYVNNKADNVRLAAQAGGFNYRIESWREKVRDKFKSELVDAPYAGVLSALAIGDQGSIPQAQWQVFTRTGVNHLMSISGLHITMLSSLGFALTYWLWRRSTRLTLWLPARKAAALMAVLVALVYALLSGFAVPAQRTVYMVAAVAAALWLNRNFSLGQILSIALLGVLIPDPWAVLSPGFWLSFVAVTLILYVTAYRLRPSHWLVEYGKVQWAMTIGLIPLLLALFQQVSLVSPIANAIAIPLVSLVVVPLTLLGAVLPPYFSNWGAPLWLAHSVMGWTMAGLEWLNSLPQAVWTQHAPPPWSIVAGMFGVLLILLPRGFPARWLGFLFLLPMFFNRPELPLQDSVRLIIFDVGQGLAVAAQTRHHALLYDAGPDFSAGADSGNRILIPSLRALGIDRLDGLILTHDDTDHTGGAASIMQTMPVNWVLSSLPDGHPLLQQAANKQHCVDGQSWQWDGVNFEMLHPAATSYAEPKIRDNDMGCVLRIGVGSEHILLAADIEKKSELQLLGEHPDKLPAVLLVVPHHGSKTSSTDDFVVAVHPEYAVFTVGYLNRFGHPRQEVLQHYAHSGAELLRSDQDGAILVGMNAQYLHVERYRKIHRRYWTHLPRSYPESDPEIPAD</sequence>
<feature type="transmembrane region" description="Helical" evidence="6">
    <location>
        <begin position="412"/>
        <end position="434"/>
    </location>
</feature>
<dbReference type="GO" id="GO:0005886">
    <property type="term" value="C:plasma membrane"/>
    <property type="evidence" value="ECO:0007669"/>
    <property type="project" value="UniProtKB-SubCell"/>
</dbReference>
<dbReference type="GO" id="GO:0030420">
    <property type="term" value="P:establishment of competence for transformation"/>
    <property type="evidence" value="ECO:0007669"/>
    <property type="project" value="InterPro"/>
</dbReference>
<feature type="transmembrane region" description="Helical" evidence="6">
    <location>
        <begin position="475"/>
        <end position="493"/>
    </location>
</feature>
<reference evidence="8 9" key="2">
    <citation type="submission" date="2016-03" db="EMBL/GenBank/DDBJ databases">
        <title>New uncultured bacterium of the family Gallionellaceae from acid mine drainage: description and reconstruction of genome based on metagenomic analysis of microbial community.</title>
        <authorList>
            <person name="Kadnikov V."/>
            <person name="Ivasenko D."/>
            <person name="Beletsky A."/>
            <person name="Mardanov A."/>
            <person name="Danilova E."/>
            <person name="Pimenov N."/>
            <person name="Karnachuk O."/>
            <person name="Ravin N."/>
        </authorList>
    </citation>
    <scope>NUCLEOTIDE SEQUENCE [LARGE SCALE GENOMIC DNA]</scope>
    <source>
        <strain evidence="8">ShG14-8</strain>
    </source>
</reference>
<proteinExistence type="predicted"/>
<keyword evidence="5 6" id="KW-0472">Membrane</keyword>
<dbReference type="Pfam" id="PF03772">
    <property type="entry name" value="Competence"/>
    <property type="match status" value="1"/>
</dbReference>
<evidence type="ECO:0000256" key="3">
    <source>
        <dbReference type="ARBA" id="ARBA00022692"/>
    </source>
</evidence>
<evidence type="ECO:0000256" key="1">
    <source>
        <dbReference type="ARBA" id="ARBA00004651"/>
    </source>
</evidence>
<protein>
    <submittedName>
        <fullName evidence="8">DNA internalization-related competence protein ComEC/Rec2</fullName>
    </submittedName>
</protein>
<dbReference type="PANTHER" id="PTHR30619">
    <property type="entry name" value="DNA INTERNALIZATION/COMPETENCE PROTEIN COMEC/REC2"/>
    <property type="match status" value="1"/>
</dbReference>
<evidence type="ECO:0000256" key="5">
    <source>
        <dbReference type="ARBA" id="ARBA00023136"/>
    </source>
</evidence>
<keyword evidence="3 6" id="KW-0812">Transmembrane</keyword>
<dbReference type="Proteomes" id="UP000070578">
    <property type="component" value="Unassembled WGS sequence"/>
</dbReference>
<evidence type="ECO:0000256" key="6">
    <source>
        <dbReference type="SAM" id="Phobius"/>
    </source>
</evidence>
<dbReference type="Pfam" id="PF13567">
    <property type="entry name" value="DUF4131"/>
    <property type="match status" value="1"/>
</dbReference>